<proteinExistence type="predicted"/>
<evidence type="ECO:0008006" key="4">
    <source>
        <dbReference type="Google" id="ProtNLM"/>
    </source>
</evidence>
<evidence type="ECO:0000256" key="1">
    <source>
        <dbReference type="SAM" id="MobiDB-lite"/>
    </source>
</evidence>
<gene>
    <name evidence="2" type="ORF">GK091_28465</name>
</gene>
<reference evidence="2 3" key="1">
    <citation type="submission" date="2020-02" db="EMBL/GenBank/DDBJ databases">
        <title>Draft genome sequence of two Spirosoma agri KCTC 52727 and Spirosoma terrae KCTC 52035.</title>
        <authorList>
            <person name="Rojas J."/>
            <person name="Ambika Manirajan B."/>
            <person name="Ratering S."/>
            <person name="Suarez C."/>
            <person name="Schnell S."/>
        </authorList>
    </citation>
    <scope>NUCLEOTIDE SEQUENCE [LARGE SCALE GENOMIC DNA]</scope>
    <source>
        <strain evidence="2 3">KCTC 52727</strain>
    </source>
</reference>
<dbReference type="RefSeq" id="WP_164044146.1">
    <property type="nucleotide sequence ID" value="NZ_JAAGNZ010000010.1"/>
</dbReference>
<organism evidence="2 3">
    <name type="scientific">Spirosoma agri</name>
    <dbReference type="NCBI Taxonomy" id="1987381"/>
    <lineage>
        <taxon>Bacteria</taxon>
        <taxon>Pseudomonadati</taxon>
        <taxon>Bacteroidota</taxon>
        <taxon>Cytophagia</taxon>
        <taxon>Cytophagales</taxon>
        <taxon>Cytophagaceae</taxon>
        <taxon>Spirosoma</taxon>
    </lineage>
</organism>
<dbReference type="InterPro" id="IPR036086">
    <property type="entry name" value="ParB/Sulfiredoxin_sf"/>
</dbReference>
<accession>A0A6M0IS45</accession>
<sequence length="314" mass="35349">MKKRFDQIGPKTLIRKEAGSLVQQEEIKGLIKILPEFEALIPPLLSEEYAQLALNVQKEGCREPLLIWHTTQATLDGSDDLSPAYVLIDGHNRYAICQTFHLDFKILLREFPGKENVRDFMIDNQLGRRNLTPEQTAYLRGLRYLQTKRQTGRPASSTEHELVDSPPAIDLTTDSPKTANRTETTLAKQFNVSAKTIRLDASYAKGLDKLAEPLKKQVLSRQVKLGKGLLIRLGDLPQPVPPVESVDQLNRLLAEPPTPNGEPYTQPVIPEKTQEHITQVLQLAANLNDPDADIRATCLQLIDQLQRIVSRMDQ</sequence>
<dbReference type="SUPFAM" id="SSF110849">
    <property type="entry name" value="ParB/Sulfiredoxin"/>
    <property type="match status" value="1"/>
</dbReference>
<name>A0A6M0IS45_9BACT</name>
<protein>
    <recommendedName>
        <fullName evidence="4">ParB N-terminal domain-containing protein</fullName>
    </recommendedName>
</protein>
<evidence type="ECO:0000313" key="2">
    <source>
        <dbReference type="EMBL" id="NEU70832.1"/>
    </source>
</evidence>
<dbReference type="Proteomes" id="UP000477386">
    <property type="component" value="Unassembled WGS sequence"/>
</dbReference>
<dbReference type="EMBL" id="JAAGNZ010000010">
    <property type="protein sequence ID" value="NEU70832.1"/>
    <property type="molecule type" value="Genomic_DNA"/>
</dbReference>
<feature type="region of interest" description="Disordered" evidence="1">
    <location>
        <begin position="149"/>
        <end position="178"/>
    </location>
</feature>
<dbReference type="AlphaFoldDB" id="A0A6M0IS45"/>
<evidence type="ECO:0000313" key="3">
    <source>
        <dbReference type="Proteomes" id="UP000477386"/>
    </source>
</evidence>
<keyword evidence="3" id="KW-1185">Reference proteome</keyword>
<comment type="caution">
    <text evidence="2">The sequence shown here is derived from an EMBL/GenBank/DDBJ whole genome shotgun (WGS) entry which is preliminary data.</text>
</comment>